<dbReference type="PANTHER" id="PTHR43386">
    <property type="entry name" value="OLIGOPEPTIDE TRANSPORT SYSTEM PERMEASE PROTEIN APPC"/>
    <property type="match status" value="1"/>
</dbReference>
<dbReference type="InterPro" id="IPR035906">
    <property type="entry name" value="MetI-like_sf"/>
</dbReference>
<keyword evidence="3" id="KW-1003">Cell membrane</keyword>
<evidence type="ECO:0000256" key="5">
    <source>
        <dbReference type="ARBA" id="ARBA00022989"/>
    </source>
</evidence>
<gene>
    <name evidence="9" type="ORF">HNR30_001833</name>
</gene>
<feature type="transmembrane region" description="Helical" evidence="7">
    <location>
        <begin position="168"/>
        <end position="187"/>
    </location>
</feature>
<dbReference type="GO" id="GO:0055085">
    <property type="term" value="P:transmembrane transport"/>
    <property type="evidence" value="ECO:0007669"/>
    <property type="project" value="InterPro"/>
</dbReference>
<evidence type="ECO:0000256" key="7">
    <source>
        <dbReference type="RuleBase" id="RU363032"/>
    </source>
</evidence>
<dbReference type="Gene3D" id="1.10.3720.10">
    <property type="entry name" value="MetI-like"/>
    <property type="match status" value="1"/>
</dbReference>
<keyword evidence="10" id="KW-1185">Reference proteome</keyword>
<keyword evidence="6 7" id="KW-0472">Membrane</keyword>
<evidence type="ECO:0000313" key="9">
    <source>
        <dbReference type="EMBL" id="MBA2890492.1"/>
    </source>
</evidence>
<name>A0A7W0CGD0_9ACTN</name>
<dbReference type="GO" id="GO:0005886">
    <property type="term" value="C:plasma membrane"/>
    <property type="evidence" value="ECO:0007669"/>
    <property type="project" value="UniProtKB-SubCell"/>
</dbReference>
<comment type="caution">
    <text evidence="9">The sequence shown here is derived from an EMBL/GenBank/DDBJ whole genome shotgun (WGS) entry which is preliminary data.</text>
</comment>
<evidence type="ECO:0000256" key="3">
    <source>
        <dbReference type="ARBA" id="ARBA00022475"/>
    </source>
</evidence>
<sequence length="308" mass="32677">MTTTPIEAAPPRSPGRLALARLRADRPAMAGLVIVAVLVALSALAPLITWWTGWAPETFDKSAIDPDLGGLPRGAWGGVSAEHLLGVEPVTGRDLLARVLYGGQVSLLVALAATAITMVTGLALGLLAGYLGGWVDTVISRLIDLLMSFPSLIFMIAVLSVVRDVNRLVLLVTVMAVFGWTVIARIARGQVLTLKHREYVEAARVGGAMTGHVLRKEVLPGLTAPILVYATQSIPAYIGAEAALSFLGVGVRPPTPSWGQMINNARGWFMTDPMYLAVPCFFLGLTVLAFTLLGDGLRDAFDPKEEAS</sequence>
<keyword evidence="4 7" id="KW-0812">Transmembrane</keyword>
<dbReference type="AlphaFoldDB" id="A0A7W0CGD0"/>
<proteinExistence type="inferred from homology"/>
<dbReference type="Pfam" id="PF00528">
    <property type="entry name" value="BPD_transp_1"/>
    <property type="match status" value="1"/>
</dbReference>
<dbReference type="CDD" id="cd06261">
    <property type="entry name" value="TM_PBP2"/>
    <property type="match status" value="1"/>
</dbReference>
<protein>
    <submittedName>
        <fullName evidence="9">Peptide/nickel transport system permease protein</fullName>
    </submittedName>
</protein>
<dbReference type="InterPro" id="IPR000515">
    <property type="entry name" value="MetI-like"/>
</dbReference>
<evidence type="ECO:0000313" key="10">
    <source>
        <dbReference type="Proteomes" id="UP000530928"/>
    </source>
</evidence>
<dbReference type="Pfam" id="PF12911">
    <property type="entry name" value="OppC_N"/>
    <property type="match status" value="1"/>
</dbReference>
<dbReference type="PANTHER" id="PTHR43386:SF1">
    <property type="entry name" value="D,D-DIPEPTIDE TRANSPORT SYSTEM PERMEASE PROTEIN DDPC-RELATED"/>
    <property type="match status" value="1"/>
</dbReference>
<evidence type="ECO:0000256" key="4">
    <source>
        <dbReference type="ARBA" id="ARBA00022692"/>
    </source>
</evidence>
<dbReference type="EMBL" id="JACDUR010000002">
    <property type="protein sequence ID" value="MBA2890492.1"/>
    <property type="molecule type" value="Genomic_DNA"/>
</dbReference>
<dbReference type="Proteomes" id="UP000530928">
    <property type="component" value="Unassembled WGS sequence"/>
</dbReference>
<dbReference type="PROSITE" id="PS50928">
    <property type="entry name" value="ABC_TM1"/>
    <property type="match status" value="1"/>
</dbReference>
<feature type="transmembrane region" description="Helical" evidence="7">
    <location>
        <begin position="274"/>
        <end position="293"/>
    </location>
</feature>
<accession>A0A7W0CGD0</accession>
<evidence type="ECO:0000256" key="1">
    <source>
        <dbReference type="ARBA" id="ARBA00004651"/>
    </source>
</evidence>
<feature type="transmembrane region" description="Helical" evidence="7">
    <location>
        <begin position="105"/>
        <end position="130"/>
    </location>
</feature>
<keyword evidence="5 7" id="KW-1133">Transmembrane helix</keyword>
<dbReference type="InterPro" id="IPR025966">
    <property type="entry name" value="OppC_N"/>
</dbReference>
<reference evidence="9 10" key="1">
    <citation type="submission" date="2020-07" db="EMBL/GenBank/DDBJ databases">
        <title>Genomic Encyclopedia of Type Strains, Phase IV (KMG-IV): sequencing the most valuable type-strain genomes for metagenomic binning, comparative biology and taxonomic classification.</title>
        <authorList>
            <person name="Goeker M."/>
        </authorList>
    </citation>
    <scope>NUCLEOTIDE SEQUENCE [LARGE SCALE GENOMIC DNA]</scope>
    <source>
        <strain evidence="9 10">DSM 45533</strain>
    </source>
</reference>
<organism evidence="9 10">
    <name type="scientific">Nonomuraea soli</name>
    <dbReference type="NCBI Taxonomy" id="1032476"/>
    <lineage>
        <taxon>Bacteria</taxon>
        <taxon>Bacillati</taxon>
        <taxon>Actinomycetota</taxon>
        <taxon>Actinomycetes</taxon>
        <taxon>Streptosporangiales</taxon>
        <taxon>Streptosporangiaceae</taxon>
        <taxon>Nonomuraea</taxon>
    </lineage>
</organism>
<dbReference type="SUPFAM" id="SSF161098">
    <property type="entry name" value="MetI-like"/>
    <property type="match status" value="1"/>
</dbReference>
<comment type="similarity">
    <text evidence="7">Belongs to the binding-protein-dependent transport system permease family.</text>
</comment>
<keyword evidence="2 7" id="KW-0813">Transport</keyword>
<feature type="transmembrane region" description="Helical" evidence="7">
    <location>
        <begin position="29"/>
        <end position="51"/>
    </location>
</feature>
<dbReference type="RefSeq" id="WP_312894302.1">
    <property type="nucleotide sequence ID" value="NZ_BAABAM010000006.1"/>
</dbReference>
<evidence type="ECO:0000256" key="2">
    <source>
        <dbReference type="ARBA" id="ARBA00022448"/>
    </source>
</evidence>
<feature type="transmembrane region" description="Helical" evidence="7">
    <location>
        <begin position="142"/>
        <end position="162"/>
    </location>
</feature>
<dbReference type="InterPro" id="IPR050366">
    <property type="entry name" value="BP-dependent_transpt_permease"/>
</dbReference>
<evidence type="ECO:0000256" key="6">
    <source>
        <dbReference type="ARBA" id="ARBA00023136"/>
    </source>
</evidence>
<evidence type="ECO:0000259" key="8">
    <source>
        <dbReference type="PROSITE" id="PS50928"/>
    </source>
</evidence>
<comment type="subcellular location">
    <subcellularLocation>
        <location evidence="1 7">Cell membrane</location>
        <topology evidence="1 7">Multi-pass membrane protein</topology>
    </subcellularLocation>
</comment>
<feature type="domain" description="ABC transmembrane type-1" evidence="8">
    <location>
        <begin position="103"/>
        <end position="294"/>
    </location>
</feature>